<gene>
    <name evidence="4" type="ORF">RclHR1_00860007</name>
</gene>
<dbReference type="GO" id="GO:0003723">
    <property type="term" value="F:RNA binding"/>
    <property type="evidence" value="ECO:0007669"/>
    <property type="project" value="UniProtKB-UniRule"/>
</dbReference>
<comment type="caution">
    <text evidence="4">The sequence shown here is derived from an EMBL/GenBank/DDBJ whole genome shotgun (WGS) entry which is preliminary data.</text>
</comment>
<dbReference type="PANTHER" id="PTHR13360">
    <property type="entry name" value="ACTIVATING SIGNAL COINTEGRATOR 1 COMPLEX SUBUNIT 1"/>
    <property type="match status" value="1"/>
</dbReference>
<keyword evidence="5" id="KW-1185">Reference proteome</keyword>
<dbReference type="STRING" id="94130.A0A2Z6SNQ1"/>
<feature type="domain" description="K Homology" evidence="3">
    <location>
        <begin position="59"/>
        <end position="124"/>
    </location>
</feature>
<dbReference type="AlphaFoldDB" id="A0A2Z6SNQ1"/>
<evidence type="ECO:0000313" key="4">
    <source>
        <dbReference type="EMBL" id="GBC09069.1"/>
    </source>
</evidence>
<proteinExistence type="predicted"/>
<dbReference type="EMBL" id="BEXD01004270">
    <property type="protein sequence ID" value="GBC09069.1"/>
    <property type="molecule type" value="Genomic_DNA"/>
</dbReference>
<dbReference type="Proteomes" id="UP000247702">
    <property type="component" value="Unassembled WGS sequence"/>
</dbReference>
<dbReference type="InterPro" id="IPR004087">
    <property type="entry name" value="KH_dom"/>
</dbReference>
<dbReference type="GO" id="GO:0006307">
    <property type="term" value="P:DNA alkylation repair"/>
    <property type="evidence" value="ECO:0007669"/>
    <property type="project" value="InterPro"/>
</dbReference>
<dbReference type="SUPFAM" id="SSF54791">
    <property type="entry name" value="Eukaryotic type KH-domain (KH-domain type I)"/>
    <property type="match status" value="5"/>
</dbReference>
<dbReference type="Gene3D" id="3.90.1140.10">
    <property type="entry name" value="Cyclic phosphodiesterase"/>
    <property type="match status" value="1"/>
</dbReference>
<organism evidence="4 5">
    <name type="scientific">Rhizophagus clarus</name>
    <dbReference type="NCBI Taxonomy" id="94130"/>
    <lineage>
        <taxon>Eukaryota</taxon>
        <taxon>Fungi</taxon>
        <taxon>Fungi incertae sedis</taxon>
        <taxon>Mucoromycota</taxon>
        <taxon>Glomeromycotina</taxon>
        <taxon>Glomeromycetes</taxon>
        <taxon>Glomerales</taxon>
        <taxon>Glomeraceae</taxon>
        <taxon>Rhizophagus</taxon>
    </lineage>
</organism>
<feature type="domain" description="K Homology" evidence="3">
    <location>
        <begin position="151"/>
        <end position="216"/>
    </location>
</feature>
<sequence>MAQVESLNCMKDITIVHVGKRNFRVPTASLPSKYSSCKDIYVDKESDSSNIKAGSTKEEEITLELKIPRYLYGYIIGRGGSTVKQLREETKTKINLPYHKGPVTITGTKDKAEIAKKRIEDIIAPYNNNTGNEKSINDTKIEDKNKDNVEDYETIVLNIFWRLHRIIIGSRGSTIIQIQEETKTRITSLSYDNLIVISGTKDGVEMAKKRIENIIESYNKTENEKSNDTKIEDKMKDDVESFKESIKDIEVIILKIPGRLHGSIIGWGGSIVRQIKDETKTGINALSDDNLVVISGVKDGVEMAKKRIEDIIESQNKPESEKSNDTKIEDKKKDDVESINESIKDNEEITFKFNVPRRSLGLIIGRGGSTVRKIKDETNTKITALSDESLVIISGSKDGVEMAKKQIEDIIESYNNAGNEKSFNNNTGIEDNKNENIGLIRESIREKKEVNERYVTESLDIPQPLHGLIIGRGGSIIKQINYETRTRITLLPDDNLATISGTKGGIERAKKRIKEIIESDSIFKLPPTHFISLPLTDPHIQRKVEDFKSNVLELNLQGVDKSILINSHSLHITIGMLHLYRKQDIEGAVKLLKDLSKKLNELIGKRTLVSMLSGIAVMEEKDPVKSHVLYARVEEPAGQNTIEKLGEFLIDKFAEAGYLRRENRPLKLHVTLINTRHRDEHSASSNNNNKQEESNRYPFNAVSILNKFSNIEFGPNRLESIHISKIAEYDENGRHRSEGGIKLS</sequence>
<feature type="region of interest" description="Disordered" evidence="2">
    <location>
        <begin position="314"/>
        <end position="339"/>
    </location>
</feature>
<evidence type="ECO:0000259" key="3">
    <source>
        <dbReference type="SMART" id="SM00322"/>
    </source>
</evidence>
<dbReference type="CDD" id="cd00105">
    <property type="entry name" value="KH-I"/>
    <property type="match status" value="2"/>
</dbReference>
<dbReference type="GO" id="GO:0005634">
    <property type="term" value="C:nucleus"/>
    <property type="evidence" value="ECO:0007669"/>
    <property type="project" value="TreeGrafter"/>
</dbReference>
<dbReference type="InterPro" id="IPR009210">
    <property type="entry name" value="ASCC1"/>
</dbReference>
<reference evidence="4 5" key="1">
    <citation type="submission" date="2017-11" db="EMBL/GenBank/DDBJ databases">
        <title>The genome of Rhizophagus clarus HR1 reveals common genetic basis of auxotrophy among arbuscular mycorrhizal fungi.</title>
        <authorList>
            <person name="Kobayashi Y."/>
        </authorList>
    </citation>
    <scope>NUCLEOTIDE SEQUENCE [LARGE SCALE GENOMIC DNA]</scope>
    <source>
        <strain evidence="4 5">HR1</strain>
    </source>
</reference>
<protein>
    <recommendedName>
        <fullName evidence="3">K Homology domain-containing protein</fullName>
    </recommendedName>
</protein>
<keyword evidence="1" id="KW-0694">RNA-binding</keyword>
<dbReference type="PROSITE" id="PS50084">
    <property type="entry name" value="KH_TYPE_1"/>
    <property type="match status" value="5"/>
</dbReference>
<dbReference type="Gene3D" id="3.30.1370.10">
    <property type="entry name" value="K Homology domain, type 1"/>
    <property type="match status" value="5"/>
</dbReference>
<name>A0A2Z6SNQ1_9GLOM</name>
<dbReference type="PANTHER" id="PTHR13360:SF1">
    <property type="entry name" value="ACTIVATING SIGNAL COINTEGRATOR 1 COMPLEX SUBUNIT 1"/>
    <property type="match status" value="1"/>
</dbReference>
<dbReference type="GO" id="GO:0006355">
    <property type="term" value="P:regulation of DNA-templated transcription"/>
    <property type="evidence" value="ECO:0007669"/>
    <property type="project" value="TreeGrafter"/>
</dbReference>
<feature type="region of interest" description="Disordered" evidence="2">
    <location>
        <begin position="676"/>
        <end position="695"/>
    </location>
</feature>
<dbReference type="SMART" id="SM00322">
    <property type="entry name" value="KH"/>
    <property type="match status" value="5"/>
</dbReference>
<feature type="domain" description="K Homology" evidence="3">
    <location>
        <begin position="453"/>
        <end position="518"/>
    </location>
</feature>
<dbReference type="InterPro" id="IPR019510">
    <property type="entry name" value="AKAP7-like_phosphoesterase"/>
</dbReference>
<evidence type="ECO:0000256" key="1">
    <source>
        <dbReference type="PROSITE-ProRule" id="PRU00117"/>
    </source>
</evidence>
<evidence type="ECO:0000313" key="5">
    <source>
        <dbReference type="Proteomes" id="UP000247702"/>
    </source>
</evidence>
<accession>A0A2Z6SNQ1</accession>
<feature type="domain" description="K Homology" evidence="3">
    <location>
        <begin position="248"/>
        <end position="313"/>
    </location>
</feature>
<evidence type="ECO:0000256" key="2">
    <source>
        <dbReference type="SAM" id="MobiDB-lite"/>
    </source>
</evidence>
<dbReference type="InterPro" id="IPR036612">
    <property type="entry name" value="KH_dom_type_1_sf"/>
</dbReference>
<feature type="domain" description="K Homology" evidence="3">
    <location>
        <begin position="347"/>
        <end position="412"/>
    </location>
</feature>
<dbReference type="Pfam" id="PF10469">
    <property type="entry name" value="AKAP7_NLS"/>
    <property type="match status" value="1"/>
</dbReference>
<dbReference type="InterPro" id="IPR004088">
    <property type="entry name" value="KH_dom_type_1"/>
</dbReference>
<dbReference type="Pfam" id="PF00013">
    <property type="entry name" value="KH_1"/>
    <property type="match status" value="5"/>
</dbReference>